<gene>
    <name evidence="1" type="ORF">GFK26_09130</name>
</gene>
<name>A0A5Q0LZZ2_VARPD</name>
<reference evidence="1 2" key="1">
    <citation type="submission" date="2019-10" db="EMBL/GenBank/DDBJ databases">
        <title>Complete genome sequence of Variovorax paradoxus 5C-2.</title>
        <authorList>
            <person name="Gogoleva N.E."/>
            <person name="Balkin A.S."/>
        </authorList>
    </citation>
    <scope>NUCLEOTIDE SEQUENCE [LARGE SCALE GENOMIC DNA]</scope>
    <source>
        <strain evidence="1 2">5C-2</strain>
    </source>
</reference>
<dbReference type="EMBL" id="CP045644">
    <property type="protein sequence ID" value="QFZ82911.1"/>
    <property type="molecule type" value="Genomic_DNA"/>
</dbReference>
<evidence type="ECO:0000313" key="1">
    <source>
        <dbReference type="EMBL" id="QFZ82911.1"/>
    </source>
</evidence>
<evidence type="ECO:0000313" key="2">
    <source>
        <dbReference type="Proteomes" id="UP000326780"/>
    </source>
</evidence>
<proteinExistence type="predicted"/>
<organism evidence="1 2">
    <name type="scientific">Variovorax paradoxus</name>
    <dbReference type="NCBI Taxonomy" id="34073"/>
    <lineage>
        <taxon>Bacteria</taxon>
        <taxon>Pseudomonadati</taxon>
        <taxon>Pseudomonadota</taxon>
        <taxon>Betaproteobacteria</taxon>
        <taxon>Burkholderiales</taxon>
        <taxon>Comamonadaceae</taxon>
        <taxon>Variovorax</taxon>
    </lineage>
</organism>
<dbReference type="AlphaFoldDB" id="A0A5Q0LZZ2"/>
<dbReference type="RefSeq" id="WP_153281700.1">
    <property type="nucleotide sequence ID" value="NZ_CP045644.1"/>
</dbReference>
<sequence>MNYVSGLSIRINQPASIDKTVYEGQMIPSALVSGTLSGDVNLLSGKVLVLLVVMPDPLFEEKPVITVNAAAQSASLSMTGKMAPDGPRTYKGSMTIKACLDTACQSEIRVENPQIPYAITVKAGLGLGSKNVDFVTPFGAAVAPVTVPVTLPAGAVSWAVAPAIGSTDTFKVEKAGDGSANLVVSLPALLPSASSYKASFNVSATTSDEQTLSRLLEVSVLTNPSSAPYALSRPEAHFVVKQGTSTLAPAQDGAVFFPGDTSDKMRYMGTVMNTPPGVDTSMYPGPNLWLYDYFYNEAGLPRYATKSYSWSTQVQACYNDRCLVPGRYSAQVQFRYTPDGGPAYDIYYPVVMDVVP</sequence>
<protein>
    <submittedName>
        <fullName evidence="1">Uncharacterized protein</fullName>
    </submittedName>
</protein>
<accession>A0A5Q0LZZ2</accession>
<dbReference type="Proteomes" id="UP000326780">
    <property type="component" value="Chromosome"/>
</dbReference>